<dbReference type="Proteomes" id="UP000006882">
    <property type="component" value="Chromosome G3"/>
</dbReference>
<organism evidence="1 2">
    <name type="scientific">Prunus persica</name>
    <name type="common">Peach</name>
    <name type="synonym">Amygdalus persica</name>
    <dbReference type="NCBI Taxonomy" id="3760"/>
    <lineage>
        <taxon>Eukaryota</taxon>
        <taxon>Viridiplantae</taxon>
        <taxon>Streptophyta</taxon>
        <taxon>Embryophyta</taxon>
        <taxon>Tracheophyta</taxon>
        <taxon>Spermatophyta</taxon>
        <taxon>Magnoliopsida</taxon>
        <taxon>eudicotyledons</taxon>
        <taxon>Gunneridae</taxon>
        <taxon>Pentapetalae</taxon>
        <taxon>rosids</taxon>
        <taxon>fabids</taxon>
        <taxon>Rosales</taxon>
        <taxon>Rosaceae</taxon>
        <taxon>Amygdaloideae</taxon>
        <taxon>Amygdaleae</taxon>
        <taxon>Prunus</taxon>
    </lineage>
</organism>
<dbReference type="PANTHER" id="PTHR33642">
    <property type="entry name" value="COX1/OXI3 INTRON 1 PROTEIN-RELATED"/>
    <property type="match status" value="1"/>
</dbReference>
<protein>
    <submittedName>
        <fullName evidence="1">Uncharacterized protein</fullName>
    </submittedName>
</protein>
<accession>A0A251Q1Z8</accession>
<dbReference type="AlphaFoldDB" id="A0A251Q1Z8"/>
<dbReference type="PANTHER" id="PTHR33642:SF4">
    <property type="entry name" value="COX1_OXI3 INTRON 1 PROTEIN-RELATED"/>
    <property type="match status" value="1"/>
</dbReference>
<evidence type="ECO:0000313" key="1">
    <source>
        <dbReference type="EMBL" id="ONI17430.1"/>
    </source>
</evidence>
<proteinExistence type="predicted"/>
<gene>
    <name evidence="1" type="ORF">PRUPE_3G158600</name>
</gene>
<dbReference type="STRING" id="3760.A0A251Q1Z8"/>
<dbReference type="Gramene" id="ONI17429">
    <property type="protein sequence ID" value="ONI17429"/>
    <property type="gene ID" value="PRUPE_3G158600"/>
</dbReference>
<keyword evidence="2" id="KW-1185">Reference proteome</keyword>
<evidence type="ECO:0000313" key="2">
    <source>
        <dbReference type="Proteomes" id="UP000006882"/>
    </source>
</evidence>
<dbReference type="EMBL" id="CM007653">
    <property type="protein sequence ID" value="ONI17430.1"/>
    <property type="molecule type" value="Genomic_DNA"/>
</dbReference>
<dbReference type="Gramene" id="ONI17430">
    <property type="protein sequence ID" value="ONI17430"/>
    <property type="gene ID" value="PRUPE_3G158600"/>
</dbReference>
<sequence>MSVKLLFICDKTDTVVYWVRILQNCWNLNPGDIKKRVPGMDAISESLNLKFFPVCPDRIHDLCMGRITFQDIDRTSFVHVD</sequence>
<reference evidence="1" key="2">
    <citation type="submission" date="2016-12" db="EMBL/GenBank/DDBJ databases">
        <title>WGS assembly of Prunus persica.</title>
        <authorList>
            <person name="Verde I."/>
            <person name="Jenkins J."/>
            <person name="Dondini L."/>
            <person name="Micali S."/>
            <person name="Pagliarani G."/>
            <person name="Vendramin E."/>
            <person name="Paris R."/>
            <person name="Aramini V."/>
            <person name="Gazza L."/>
            <person name="Rossini L."/>
            <person name="Bassi D."/>
            <person name="Troggio M."/>
            <person name="Shu S."/>
            <person name="Grimwood J.H."/>
            <person name="Tartarini S."/>
            <person name="Dettori M.T."/>
            <person name="Schmutz J."/>
        </authorList>
    </citation>
    <scope>NUCLEOTIDE SEQUENCE</scope>
</reference>
<dbReference type="EMBL" id="CM007653">
    <property type="protein sequence ID" value="ONI17429.1"/>
    <property type="molecule type" value="Genomic_DNA"/>
</dbReference>
<reference evidence="1 2" key="1">
    <citation type="journal article" date="2013" name="Nat. Genet.">
        <title>The high-quality draft genome of peach (Prunus persica) identifies unique patterns of genetic diversity, domestication and genome evolution.</title>
        <authorList>
            <consortium name="International Peach Genome Initiative"/>
            <person name="Verde I."/>
            <person name="Abbott A.G."/>
            <person name="Scalabrin S."/>
            <person name="Jung S."/>
            <person name="Shu S."/>
            <person name="Marroni F."/>
            <person name="Zhebentyayeva T."/>
            <person name="Dettori M.T."/>
            <person name="Grimwood J."/>
            <person name="Cattonaro F."/>
            <person name="Zuccolo A."/>
            <person name="Rossini L."/>
            <person name="Jenkins J."/>
            <person name="Vendramin E."/>
            <person name="Meisel L.A."/>
            <person name="Decroocq V."/>
            <person name="Sosinski B."/>
            <person name="Prochnik S."/>
            <person name="Mitros T."/>
            <person name="Policriti A."/>
            <person name="Cipriani G."/>
            <person name="Dondini L."/>
            <person name="Ficklin S."/>
            <person name="Goodstein D.M."/>
            <person name="Xuan P."/>
            <person name="Del Fabbro C."/>
            <person name="Aramini V."/>
            <person name="Copetti D."/>
            <person name="Gonzalez S."/>
            <person name="Horner D.S."/>
            <person name="Falchi R."/>
            <person name="Lucas S."/>
            <person name="Mica E."/>
            <person name="Maldonado J."/>
            <person name="Lazzari B."/>
            <person name="Bielenberg D."/>
            <person name="Pirona R."/>
            <person name="Miculan M."/>
            <person name="Barakat A."/>
            <person name="Testolin R."/>
            <person name="Stella A."/>
            <person name="Tartarini S."/>
            <person name="Tonutti P."/>
            <person name="Arus P."/>
            <person name="Orellana A."/>
            <person name="Wells C."/>
            <person name="Main D."/>
            <person name="Vizzotto G."/>
            <person name="Silva H."/>
            <person name="Salamini F."/>
            <person name="Schmutz J."/>
            <person name="Morgante M."/>
            <person name="Rokhsar D.S."/>
        </authorList>
    </citation>
    <scope>NUCLEOTIDE SEQUENCE [LARGE SCALE GENOMIC DNA]</scope>
    <source>
        <strain evidence="2">cv. Nemared</strain>
    </source>
</reference>
<name>A0A251Q1Z8_PRUPE</name>